<dbReference type="EMBL" id="SWFT01000149">
    <property type="protein sequence ID" value="KAA8898004.1"/>
    <property type="molecule type" value="Genomic_DNA"/>
</dbReference>
<name>A0A642UFF9_DIURU</name>
<dbReference type="GO" id="GO:0003972">
    <property type="term" value="F:RNA ligase (ATP) activity"/>
    <property type="evidence" value="ECO:0007669"/>
    <property type="project" value="InterPro"/>
</dbReference>
<dbReference type="GO" id="GO:0006388">
    <property type="term" value="P:tRNA splicing, via endonucleolytic cleavage and ligation"/>
    <property type="evidence" value="ECO:0007669"/>
    <property type="project" value="InterPro"/>
</dbReference>
<dbReference type="GO" id="GO:0008081">
    <property type="term" value="F:phosphoric diester hydrolase activity"/>
    <property type="evidence" value="ECO:0007669"/>
    <property type="project" value="InterPro"/>
</dbReference>
<dbReference type="GO" id="GO:0005634">
    <property type="term" value="C:nucleus"/>
    <property type="evidence" value="ECO:0007669"/>
    <property type="project" value="TreeGrafter"/>
</dbReference>
<dbReference type="PANTHER" id="PTHR32004">
    <property type="entry name" value="TRNA LIGASE"/>
    <property type="match status" value="1"/>
</dbReference>
<dbReference type="Gene3D" id="3.40.50.300">
    <property type="entry name" value="P-loop containing nucleotide triphosphate hydrolases"/>
    <property type="match status" value="1"/>
</dbReference>
<dbReference type="InterPro" id="IPR015965">
    <property type="entry name" value="tRNA_lig_PDEase"/>
</dbReference>
<dbReference type="AlphaFoldDB" id="A0A642UFF9"/>
<dbReference type="OrthoDB" id="276239at2759"/>
<dbReference type="InterPro" id="IPR012387">
    <property type="entry name" value="Trl1_fun"/>
</dbReference>
<evidence type="ECO:0000259" key="4">
    <source>
        <dbReference type="Pfam" id="PF09511"/>
    </source>
</evidence>
<feature type="domain" description="tRNA ligase phosphodiesterase" evidence="2">
    <location>
        <begin position="545"/>
        <end position="749"/>
    </location>
</feature>
<feature type="active site" description="N6-AMP-lysine intermediate" evidence="1">
    <location>
        <position position="110"/>
    </location>
</feature>
<dbReference type="Pfam" id="PF09511">
    <property type="entry name" value="RNA_lig_T4_1"/>
    <property type="match status" value="1"/>
</dbReference>
<feature type="domain" description="T4 RNA ligase 1-like N-terminal" evidence="4">
    <location>
        <begin position="65"/>
        <end position="283"/>
    </location>
</feature>
<dbReference type="Pfam" id="PF08303">
    <property type="entry name" value="tRNA_lig_kinase"/>
    <property type="match status" value="1"/>
</dbReference>
<dbReference type="GO" id="GO:0051730">
    <property type="term" value="F:GTP-dependent polyribonucleotide 5'-hydroxyl-kinase activity"/>
    <property type="evidence" value="ECO:0007669"/>
    <property type="project" value="InterPro"/>
</dbReference>
<dbReference type="GO" id="GO:0005524">
    <property type="term" value="F:ATP binding"/>
    <property type="evidence" value="ECO:0007669"/>
    <property type="project" value="InterPro"/>
</dbReference>
<dbReference type="RefSeq" id="XP_034010261.1">
    <property type="nucleotide sequence ID" value="XM_034157776.1"/>
</dbReference>
<reference evidence="5 6" key="1">
    <citation type="submission" date="2019-07" db="EMBL/GenBank/DDBJ databases">
        <title>Genome assembly of two rare yeast pathogens: Diutina rugosa and Trichomonascus ciferrii.</title>
        <authorList>
            <person name="Mixao V."/>
            <person name="Saus E."/>
            <person name="Hansen A."/>
            <person name="Lass-Flor C."/>
            <person name="Gabaldon T."/>
        </authorList>
    </citation>
    <scope>NUCLEOTIDE SEQUENCE [LARGE SCALE GENOMIC DNA]</scope>
    <source>
        <strain evidence="5 6">CBS 613</strain>
    </source>
</reference>
<evidence type="ECO:0000256" key="1">
    <source>
        <dbReference type="PIRSR" id="PIRSR019634-50"/>
    </source>
</evidence>
<evidence type="ECO:0008006" key="7">
    <source>
        <dbReference type="Google" id="ProtNLM"/>
    </source>
</evidence>
<accession>A0A642UFF9</accession>
<dbReference type="Proteomes" id="UP000449547">
    <property type="component" value="Unassembled WGS sequence"/>
</dbReference>
<dbReference type="InterPro" id="IPR015966">
    <property type="entry name" value="tRNA_lig_kin_fungi"/>
</dbReference>
<dbReference type="OMA" id="FQDWDYK"/>
<dbReference type="Pfam" id="PF08302">
    <property type="entry name" value="tRNA_lig_CPD"/>
    <property type="match status" value="1"/>
</dbReference>
<dbReference type="InterPro" id="IPR027417">
    <property type="entry name" value="P-loop_NTPase"/>
</dbReference>
<comment type="caution">
    <text evidence="5">The sequence shown here is derived from an EMBL/GenBank/DDBJ whole genome shotgun (WGS) entry which is preliminary data.</text>
</comment>
<protein>
    <recommendedName>
        <fullName evidence="7">tRNA ligase</fullName>
    </recommendedName>
</protein>
<organism evidence="5 6">
    <name type="scientific">Diutina rugosa</name>
    <name type="common">Yeast</name>
    <name type="synonym">Candida rugosa</name>
    <dbReference type="NCBI Taxonomy" id="5481"/>
    <lineage>
        <taxon>Eukaryota</taxon>
        <taxon>Fungi</taxon>
        <taxon>Dikarya</taxon>
        <taxon>Ascomycota</taxon>
        <taxon>Saccharomycotina</taxon>
        <taxon>Pichiomycetes</taxon>
        <taxon>Debaryomycetaceae</taxon>
        <taxon>Diutina</taxon>
    </lineage>
</organism>
<keyword evidence="6" id="KW-1185">Reference proteome</keyword>
<evidence type="ECO:0000313" key="6">
    <source>
        <dbReference type="Proteomes" id="UP000449547"/>
    </source>
</evidence>
<dbReference type="VEuPathDB" id="FungiDB:DIURU_004857"/>
<evidence type="ECO:0000313" key="5">
    <source>
        <dbReference type="EMBL" id="KAA8898004.1"/>
    </source>
</evidence>
<dbReference type="PIRSF" id="PIRSF019634">
    <property type="entry name" value="tRNA_lig_yeast"/>
    <property type="match status" value="1"/>
</dbReference>
<dbReference type="GeneID" id="54783508"/>
<sequence>MSRVPPDEVRQLVEALKQSTELKKAGRCRRRANGVPGVPDVELSSWKFNDWDYYDKAKCTLPISSRGLFTLNDDKIIIRGYDKFFNVDETERTKRAKLEQLPGPFEVTVKENGCIIFIGALPTGQLVVTSKNSTGTDLPPESKNHAKAGYEALKRQLQTEAKWAQMGHYLYANNLTAVAEYCDDEFEEHVLPYPKERAGLYLHGLNHNTIAFATEPMPEVKRFADEWGFRCIDWEVFEDTTSLFEHLDKCAETGTYKDEEVEGFVVRSGNNFFFKYKFEEPYLLYRQLREVTSKLIATGSPNDIKVKKHQDITRQYLEFVDDLFAKEPQLKQRFIDKVGVIEVRQRFLASRNEVHGIDLLNHMESLEIERGPPKLVLVPVATIGVGKTSVFSILASVYGWPHIQNDNISSSAKKKLVDRTLMALKSAPAALMDRNNSSARERKQIFDDLTAKRSKYLDVSDSISCVGIDFIGGTDDATMDQLWQITWPRVKARGDNHQTLKSDSDPTTVERVMKGFIGRYQPLDPNNSPDDEFDHCINLELRPESSVANAVYIARQLHQWYPEIVTEIPPVATFHKAFDDARNAKVTITKSMASQQSVAYYGIKIDHDALVKLVATTLNGHHQWQHYTANQRVQDEFHITLAHGASARDPNNKAKWAQLKHDFPSKYEHQPRNDLPYAFDVQVQSVIVSDRVICVEVAVSDPIPEVGAPMPPLPIPVLNTHLHITVGTADASIRPFESNQLLSAIDRGESVDYQRVPVQASLAHQRMFASFV</sequence>
<feature type="domain" description="tRNA ligase kinase" evidence="3">
    <location>
        <begin position="376"/>
        <end position="541"/>
    </location>
</feature>
<gene>
    <name evidence="5" type="ORF">DIURU_004857</name>
</gene>
<evidence type="ECO:0000259" key="2">
    <source>
        <dbReference type="Pfam" id="PF08302"/>
    </source>
</evidence>
<proteinExistence type="predicted"/>
<evidence type="ECO:0000259" key="3">
    <source>
        <dbReference type="Pfam" id="PF08303"/>
    </source>
</evidence>
<dbReference type="PANTHER" id="PTHR32004:SF1">
    <property type="entry name" value="TRNA LIGASE"/>
    <property type="match status" value="1"/>
</dbReference>
<dbReference type="InterPro" id="IPR019039">
    <property type="entry name" value="T4-Rnl1-like_N"/>
</dbReference>